<dbReference type="Pfam" id="PF14693">
    <property type="entry name" value="Ribosomal_TL5_C"/>
    <property type="match status" value="1"/>
</dbReference>
<dbReference type="InterPro" id="IPR020057">
    <property type="entry name" value="Ribosomal_bL25_b-dom"/>
</dbReference>
<dbReference type="InterPro" id="IPR029751">
    <property type="entry name" value="Ribosomal_L25_dom"/>
</dbReference>
<dbReference type="Pfam" id="PF01386">
    <property type="entry name" value="Ribosomal_L25p"/>
    <property type="match status" value="1"/>
</dbReference>
<evidence type="ECO:0000256" key="3">
    <source>
        <dbReference type="ARBA" id="ARBA00022980"/>
    </source>
</evidence>
<evidence type="ECO:0000256" key="6">
    <source>
        <dbReference type="SAM" id="MobiDB-lite"/>
    </source>
</evidence>
<dbReference type="AlphaFoldDB" id="A0A419SUH0"/>
<evidence type="ECO:0000313" key="9">
    <source>
        <dbReference type="EMBL" id="RKD28816.1"/>
    </source>
</evidence>
<dbReference type="InterPro" id="IPR037121">
    <property type="entry name" value="Ribosomal_bL25_C"/>
</dbReference>
<dbReference type="SUPFAM" id="SSF50715">
    <property type="entry name" value="Ribosomal protein L25-like"/>
    <property type="match status" value="1"/>
</dbReference>
<evidence type="ECO:0000256" key="4">
    <source>
        <dbReference type="ARBA" id="ARBA00023274"/>
    </source>
</evidence>
<dbReference type="HAMAP" id="MF_01334">
    <property type="entry name" value="Ribosomal_bL25_CTC"/>
    <property type="match status" value="1"/>
</dbReference>
<keyword evidence="1 5" id="KW-0699">rRNA-binding</keyword>
<evidence type="ECO:0000259" key="8">
    <source>
        <dbReference type="Pfam" id="PF14693"/>
    </source>
</evidence>
<dbReference type="Proteomes" id="UP000284177">
    <property type="component" value="Unassembled WGS sequence"/>
</dbReference>
<dbReference type="InterPro" id="IPR020056">
    <property type="entry name" value="Rbsml_bL25/Gln-tRNA_synth_N"/>
</dbReference>
<dbReference type="NCBIfam" id="TIGR00731">
    <property type="entry name" value="bL25_bact_ctc"/>
    <property type="match status" value="1"/>
</dbReference>
<dbReference type="Gene3D" id="2.40.240.10">
    <property type="entry name" value="Ribosomal Protein L25, Chain P"/>
    <property type="match status" value="1"/>
</dbReference>
<keyword evidence="4 5" id="KW-0687">Ribonucleoprotein</keyword>
<keyword evidence="3 5" id="KW-0689">Ribosomal protein</keyword>
<dbReference type="RefSeq" id="WP_183108863.1">
    <property type="nucleotide sequence ID" value="NZ_MCIB01000040.1"/>
</dbReference>
<dbReference type="GO" id="GO:0003735">
    <property type="term" value="F:structural constituent of ribosome"/>
    <property type="evidence" value="ECO:0007669"/>
    <property type="project" value="InterPro"/>
</dbReference>
<dbReference type="CDD" id="cd00495">
    <property type="entry name" value="Ribosomal_L25_TL5_CTC"/>
    <property type="match status" value="1"/>
</dbReference>
<feature type="compositionally biased region" description="Low complexity" evidence="6">
    <location>
        <begin position="198"/>
        <end position="208"/>
    </location>
</feature>
<dbReference type="PANTHER" id="PTHR33284:SF1">
    <property type="entry name" value="RIBOSOMAL PROTEIN L25_GLN-TRNA SYNTHETASE, ANTI-CODON-BINDING DOMAIN-CONTAINING PROTEIN"/>
    <property type="match status" value="1"/>
</dbReference>
<feature type="region of interest" description="Disordered" evidence="6">
    <location>
        <begin position="182"/>
        <end position="208"/>
    </location>
</feature>
<proteinExistence type="inferred from homology"/>
<dbReference type="Gene3D" id="2.170.120.20">
    <property type="entry name" value="Ribosomal protein L25, beta domain"/>
    <property type="match status" value="1"/>
</dbReference>
<organism evidence="9 10">
    <name type="scientific">Thermohalobacter berrensis</name>
    <dbReference type="NCBI Taxonomy" id="99594"/>
    <lineage>
        <taxon>Bacteria</taxon>
        <taxon>Bacillati</taxon>
        <taxon>Bacillota</taxon>
        <taxon>Tissierellia</taxon>
        <taxon>Tissierellales</taxon>
        <taxon>Thermohalobacteraceae</taxon>
        <taxon>Thermohalobacter</taxon>
    </lineage>
</organism>
<comment type="subunit">
    <text evidence="5">Part of the 50S ribosomal subunit; part of the 5S rRNA/L5/L18/L25 subcomplex. Contacts the 5S rRNA. Binds to the 5S rRNA independently of L5 and L18.</text>
</comment>
<evidence type="ECO:0000256" key="1">
    <source>
        <dbReference type="ARBA" id="ARBA00022730"/>
    </source>
</evidence>
<dbReference type="InterPro" id="IPR011035">
    <property type="entry name" value="Ribosomal_bL25/Gln-tRNA_synth"/>
</dbReference>
<accession>A0A419SUH0</accession>
<dbReference type="GO" id="GO:0006412">
    <property type="term" value="P:translation"/>
    <property type="evidence" value="ECO:0007669"/>
    <property type="project" value="UniProtKB-UniRule"/>
</dbReference>
<keyword evidence="2 5" id="KW-0694">RNA-binding</keyword>
<gene>
    <name evidence="5" type="primary">rplY</name>
    <name evidence="5" type="synonym">ctc</name>
    <name evidence="9" type="ORF">BET03_07240</name>
</gene>
<keyword evidence="10" id="KW-1185">Reference proteome</keyword>
<dbReference type="InterPro" id="IPR001021">
    <property type="entry name" value="Ribosomal_bL25_long"/>
</dbReference>
<feature type="domain" description="Large ribosomal subunit protein bL25 beta" evidence="8">
    <location>
        <begin position="100"/>
        <end position="183"/>
    </location>
</feature>
<comment type="caution">
    <text evidence="9">The sequence shown here is derived from an EMBL/GenBank/DDBJ whole genome shotgun (WGS) entry which is preliminary data.</text>
</comment>
<dbReference type="PANTHER" id="PTHR33284">
    <property type="entry name" value="RIBOSOMAL PROTEIN L25/GLN-TRNA SYNTHETASE, ANTI-CODON-BINDING DOMAIN-CONTAINING PROTEIN"/>
    <property type="match status" value="1"/>
</dbReference>
<evidence type="ECO:0000256" key="5">
    <source>
        <dbReference type="HAMAP-Rule" id="MF_01334"/>
    </source>
</evidence>
<dbReference type="InterPro" id="IPR020930">
    <property type="entry name" value="Ribosomal_uL5_bac-type"/>
</dbReference>
<evidence type="ECO:0000256" key="2">
    <source>
        <dbReference type="ARBA" id="ARBA00022884"/>
    </source>
</evidence>
<comment type="similarity">
    <text evidence="5">Belongs to the bacterial ribosomal protein bL25 family. CTC subfamily.</text>
</comment>
<evidence type="ECO:0000259" key="7">
    <source>
        <dbReference type="Pfam" id="PF01386"/>
    </source>
</evidence>
<dbReference type="GO" id="GO:0008097">
    <property type="term" value="F:5S rRNA binding"/>
    <property type="evidence" value="ECO:0007669"/>
    <property type="project" value="InterPro"/>
</dbReference>
<sequence>MGIPKLKAELRENGGKAYSKKLRKEGFLPGVIYGHNKETRPLKVKIANLKKILNRYGIGTTVNIELEGEVVPAIIKEVQDAIVKDDLVHVDFQQLSANEKIRVHVPIILLGKDKAGSSTSTIQQQLTKLEMQCFPKYIPQNVTVDVSNLEEGESITIEDLDIYNNENIHIMHEPKEIVASLTSTSREEKEEEKEEVSFFESTTSILDS</sequence>
<dbReference type="GO" id="GO:0022625">
    <property type="term" value="C:cytosolic large ribosomal subunit"/>
    <property type="evidence" value="ECO:0007669"/>
    <property type="project" value="TreeGrafter"/>
</dbReference>
<comment type="function">
    <text evidence="5">This is one of the proteins that binds to the 5S RNA in the ribosome where it forms part of the central protuberance.</text>
</comment>
<protein>
    <recommendedName>
        <fullName evidence="5">Large ribosomal subunit protein bL25</fullName>
    </recommendedName>
    <alternativeName>
        <fullName evidence="5">General stress protein CTC</fullName>
    </alternativeName>
</protein>
<evidence type="ECO:0000313" key="10">
    <source>
        <dbReference type="Proteomes" id="UP000284177"/>
    </source>
</evidence>
<reference evidence="9 10" key="1">
    <citation type="submission" date="2016-08" db="EMBL/GenBank/DDBJ databases">
        <title>Novel Firmicutes and Novel Genomes.</title>
        <authorList>
            <person name="Poppleton D.I."/>
            <person name="Gribaldo S."/>
        </authorList>
    </citation>
    <scope>NUCLEOTIDE SEQUENCE [LARGE SCALE GENOMIC DNA]</scope>
    <source>
        <strain evidence="9 10">CTT3</strain>
    </source>
</reference>
<name>A0A419SUH0_9FIRM</name>
<dbReference type="EMBL" id="MCIB01000040">
    <property type="protein sequence ID" value="RKD28816.1"/>
    <property type="molecule type" value="Genomic_DNA"/>
</dbReference>
<feature type="domain" description="Large ribosomal subunit protein bL25 L25" evidence="7">
    <location>
        <begin position="6"/>
        <end position="92"/>
    </location>
</feature>